<evidence type="ECO:0000256" key="4">
    <source>
        <dbReference type="ARBA" id="ARBA00022989"/>
    </source>
</evidence>
<keyword evidence="3" id="KW-0378">Hydrolase</keyword>
<dbReference type="Proteomes" id="UP001164286">
    <property type="component" value="Unassembled WGS sequence"/>
</dbReference>
<evidence type="ECO:0000256" key="2">
    <source>
        <dbReference type="ARBA" id="ARBA00022692"/>
    </source>
</evidence>
<proteinExistence type="predicted"/>
<comment type="caution">
    <text evidence="8">The sequence shown here is derived from an EMBL/GenBank/DDBJ whole genome shotgun (WGS) entry which is preliminary data.</text>
</comment>
<dbReference type="InterPro" id="IPR036938">
    <property type="entry name" value="PAP2/HPO_sf"/>
</dbReference>
<evidence type="ECO:0000259" key="7">
    <source>
        <dbReference type="SMART" id="SM00014"/>
    </source>
</evidence>
<dbReference type="GO" id="GO:0016020">
    <property type="term" value="C:membrane"/>
    <property type="evidence" value="ECO:0007669"/>
    <property type="project" value="UniProtKB-SubCell"/>
</dbReference>
<evidence type="ECO:0000256" key="5">
    <source>
        <dbReference type="ARBA" id="ARBA00023136"/>
    </source>
</evidence>
<feature type="transmembrane region" description="Helical" evidence="6">
    <location>
        <begin position="176"/>
        <end position="197"/>
    </location>
</feature>
<keyword evidence="9" id="KW-1185">Reference proteome</keyword>
<sequence>MSLDPTRALPSLKPFALTHILYDPLHPLSIPLTLLSLTPIFLFVAYFTLAVFTRRLTILLLALGSVANEALSLILKRWWKGDRPYKGLLGLGDVGEGYGMPSSHAQAAGFLVAWGMGYALSMEKRRDMEARKTGRAVDTRPGVQTVRTIRTAVCLFGLVLWSLLVAYSRYHLHYHSAYQITVGYLVGLIAGAAHFAITEHVPLHYPASIPGRIRGGIEWVWTGIGGVGGWQLGDAPGGWGEGPLFLSGADRSSTAGKKRS</sequence>
<gene>
    <name evidence="8" type="ORF">MKK02DRAFT_38042</name>
</gene>
<evidence type="ECO:0000313" key="9">
    <source>
        <dbReference type="Proteomes" id="UP001164286"/>
    </source>
</evidence>
<dbReference type="GO" id="GO:0016787">
    <property type="term" value="F:hydrolase activity"/>
    <property type="evidence" value="ECO:0007669"/>
    <property type="project" value="UniProtKB-KW"/>
</dbReference>
<dbReference type="InterPro" id="IPR000326">
    <property type="entry name" value="PAP2/HPO"/>
</dbReference>
<comment type="subcellular location">
    <subcellularLocation>
        <location evidence="1">Membrane</location>
        <topology evidence="1">Multi-pass membrane protein</topology>
    </subcellularLocation>
</comment>
<organism evidence="8 9">
    <name type="scientific">Dioszegia hungarica</name>
    <dbReference type="NCBI Taxonomy" id="4972"/>
    <lineage>
        <taxon>Eukaryota</taxon>
        <taxon>Fungi</taxon>
        <taxon>Dikarya</taxon>
        <taxon>Basidiomycota</taxon>
        <taxon>Agaricomycotina</taxon>
        <taxon>Tremellomycetes</taxon>
        <taxon>Tremellales</taxon>
        <taxon>Bulleribasidiaceae</taxon>
        <taxon>Dioszegia</taxon>
    </lineage>
</organism>
<feature type="domain" description="Phosphatidic acid phosphatase type 2/haloperoxidase" evidence="7">
    <location>
        <begin position="58"/>
        <end position="195"/>
    </location>
</feature>
<dbReference type="AlphaFoldDB" id="A0AA38H814"/>
<evidence type="ECO:0000256" key="3">
    <source>
        <dbReference type="ARBA" id="ARBA00022801"/>
    </source>
</evidence>
<protein>
    <submittedName>
        <fullName evidence="8">Pyrophosphatase</fullName>
    </submittedName>
</protein>
<feature type="transmembrane region" description="Helical" evidence="6">
    <location>
        <begin position="104"/>
        <end position="122"/>
    </location>
</feature>
<dbReference type="CDD" id="cd03382">
    <property type="entry name" value="PAP2_dolichyldiphosphatase"/>
    <property type="match status" value="1"/>
</dbReference>
<dbReference type="InterPro" id="IPR039667">
    <property type="entry name" value="Dolichyldiphosphatase_PAP2"/>
</dbReference>
<reference evidence="8" key="1">
    <citation type="journal article" date="2022" name="G3 (Bethesda)">
        <title>High quality genome of the basidiomycete yeast Dioszegia hungarica PDD-24b-2 isolated from cloud water.</title>
        <authorList>
            <person name="Jarrige D."/>
            <person name="Haridas S."/>
            <person name="Bleykasten-Grosshans C."/>
            <person name="Joly M."/>
            <person name="Nadalig T."/>
            <person name="Sancelme M."/>
            <person name="Vuilleumier S."/>
            <person name="Grigoriev I.V."/>
            <person name="Amato P."/>
            <person name="Bringel F."/>
        </authorList>
    </citation>
    <scope>NUCLEOTIDE SEQUENCE</scope>
    <source>
        <strain evidence="8">PDD-24b-2</strain>
    </source>
</reference>
<keyword evidence="4 6" id="KW-1133">Transmembrane helix</keyword>
<dbReference type="RefSeq" id="XP_052944288.1">
    <property type="nucleotide sequence ID" value="XM_053089897.1"/>
</dbReference>
<dbReference type="Gene3D" id="1.20.144.10">
    <property type="entry name" value="Phosphatidic acid phosphatase type 2/haloperoxidase"/>
    <property type="match status" value="1"/>
</dbReference>
<dbReference type="GeneID" id="77729102"/>
<feature type="transmembrane region" description="Helical" evidence="6">
    <location>
        <begin position="56"/>
        <end position="75"/>
    </location>
</feature>
<dbReference type="EMBL" id="JAKWFO010000007">
    <property type="protein sequence ID" value="KAI9634511.1"/>
    <property type="molecule type" value="Genomic_DNA"/>
</dbReference>
<keyword evidence="5 6" id="KW-0472">Membrane</keyword>
<name>A0AA38H814_9TREE</name>
<feature type="transmembrane region" description="Helical" evidence="6">
    <location>
        <begin position="149"/>
        <end position="170"/>
    </location>
</feature>
<accession>A0AA38H814</accession>
<evidence type="ECO:0000256" key="6">
    <source>
        <dbReference type="SAM" id="Phobius"/>
    </source>
</evidence>
<dbReference type="SUPFAM" id="SSF48317">
    <property type="entry name" value="Acid phosphatase/Vanadium-dependent haloperoxidase"/>
    <property type="match status" value="1"/>
</dbReference>
<keyword evidence="2 6" id="KW-0812">Transmembrane</keyword>
<evidence type="ECO:0000313" key="8">
    <source>
        <dbReference type="EMBL" id="KAI9634511.1"/>
    </source>
</evidence>
<dbReference type="Pfam" id="PF01569">
    <property type="entry name" value="PAP2"/>
    <property type="match status" value="1"/>
</dbReference>
<dbReference type="SMART" id="SM00014">
    <property type="entry name" value="acidPPc"/>
    <property type="match status" value="1"/>
</dbReference>
<evidence type="ECO:0000256" key="1">
    <source>
        <dbReference type="ARBA" id="ARBA00004141"/>
    </source>
</evidence>
<feature type="transmembrane region" description="Helical" evidence="6">
    <location>
        <begin position="28"/>
        <end position="49"/>
    </location>
</feature>